<dbReference type="EMBL" id="AMZH03005100">
    <property type="protein sequence ID" value="RRT67265.1"/>
    <property type="molecule type" value="Genomic_DNA"/>
</dbReference>
<proteinExistence type="predicted"/>
<evidence type="ECO:0000313" key="2">
    <source>
        <dbReference type="Proteomes" id="UP000287651"/>
    </source>
</evidence>
<accession>A0A426ZTQ8</accession>
<gene>
    <name evidence="1" type="ORF">B296_00021667</name>
</gene>
<name>A0A426ZTQ8_ENSVE</name>
<evidence type="ECO:0000313" key="1">
    <source>
        <dbReference type="EMBL" id="RRT67265.1"/>
    </source>
</evidence>
<comment type="caution">
    <text evidence="1">The sequence shown here is derived from an EMBL/GenBank/DDBJ whole genome shotgun (WGS) entry which is preliminary data.</text>
</comment>
<dbReference type="AlphaFoldDB" id="A0A426ZTQ8"/>
<protein>
    <submittedName>
        <fullName evidence="1">Uncharacterized protein</fullName>
    </submittedName>
</protein>
<organism evidence="1 2">
    <name type="scientific">Ensete ventricosum</name>
    <name type="common">Abyssinian banana</name>
    <name type="synonym">Musa ensete</name>
    <dbReference type="NCBI Taxonomy" id="4639"/>
    <lineage>
        <taxon>Eukaryota</taxon>
        <taxon>Viridiplantae</taxon>
        <taxon>Streptophyta</taxon>
        <taxon>Embryophyta</taxon>
        <taxon>Tracheophyta</taxon>
        <taxon>Spermatophyta</taxon>
        <taxon>Magnoliopsida</taxon>
        <taxon>Liliopsida</taxon>
        <taxon>Zingiberales</taxon>
        <taxon>Musaceae</taxon>
        <taxon>Ensete</taxon>
    </lineage>
</organism>
<dbReference type="Proteomes" id="UP000287651">
    <property type="component" value="Unassembled WGS sequence"/>
</dbReference>
<sequence length="225" mass="24689">MLTALEVGARRGARSVFHVEVHGWSAGWGVYVTTMTLRLATRDGRPRWHSRPRLQIRVNASAEHVSVGNRRKPPAVLPRFFGLRSLRWSLIPAWVLVAAPRGDLVGGSELMNSRDVCNDGIDYRERPLYPSFSQITSNLRVFTFSELRNATRNFSRSLMVGEGRRNRDEGEKRMVRWDRLLGQGDRGSCGRGGADAVAAKMTAAAKDGEAAAEGSAVVGEATGGL</sequence>
<reference evidence="1 2" key="1">
    <citation type="journal article" date="2014" name="Agronomy (Basel)">
        <title>A Draft Genome Sequence for Ensete ventricosum, the Drought-Tolerant Tree Against Hunger.</title>
        <authorList>
            <person name="Harrison J."/>
            <person name="Moore K.A."/>
            <person name="Paszkiewicz K."/>
            <person name="Jones T."/>
            <person name="Grant M."/>
            <person name="Ambacheew D."/>
            <person name="Muzemil S."/>
            <person name="Studholme D.J."/>
        </authorList>
    </citation>
    <scope>NUCLEOTIDE SEQUENCE [LARGE SCALE GENOMIC DNA]</scope>
</reference>